<dbReference type="GO" id="GO:0055085">
    <property type="term" value="P:transmembrane transport"/>
    <property type="evidence" value="ECO:0007669"/>
    <property type="project" value="InterPro"/>
</dbReference>
<dbReference type="AlphaFoldDB" id="T1D240"/>
<reference evidence="7" key="2">
    <citation type="journal article" date="2014" name="ISME J.">
        <title>Microbial stratification in low pH oxic and suboxic macroscopic growths along an acid mine drainage.</title>
        <authorList>
            <person name="Mendez-Garcia C."/>
            <person name="Mesa V."/>
            <person name="Sprenger R.R."/>
            <person name="Richter M."/>
            <person name="Diez M.S."/>
            <person name="Solano J."/>
            <person name="Bargiela R."/>
            <person name="Golyshina O.V."/>
            <person name="Manteca A."/>
            <person name="Ramos J.L."/>
            <person name="Gallego J.R."/>
            <person name="Llorente I."/>
            <person name="Martins Dos Santos V.A."/>
            <person name="Jensen O.N."/>
            <person name="Pelaez A.I."/>
            <person name="Sanchez J."/>
            <person name="Ferrer M."/>
        </authorList>
    </citation>
    <scope>NUCLEOTIDE SEQUENCE</scope>
</reference>
<feature type="transmembrane region" description="Helical" evidence="6">
    <location>
        <begin position="102"/>
        <end position="122"/>
    </location>
</feature>
<feature type="transmembrane region" description="Helical" evidence="6">
    <location>
        <begin position="275"/>
        <end position="293"/>
    </location>
</feature>
<evidence type="ECO:0000256" key="6">
    <source>
        <dbReference type="SAM" id="Phobius"/>
    </source>
</evidence>
<feature type="transmembrane region" description="Helical" evidence="6">
    <location>
        <begin position="305"/>
        <end position="323"/>
    </location>
</feature>
<dbReference type="GO" id="GO:0015920">
    <property type="term" value="P:lipopolysaccharide transport"/>
    <property type="evidence" value="ECO:0007669"/>
    <property type="project" value="TreeGrafter"/>
</dbReference>
<dbReference type="InterPro" id="IPR005495">
    <property type="entry name" value="LptG/LptF_permease"/>
</dbReference>
<keyword evidence="2" id="KW-1003">Cell membrane</keyword>
<feature type="transmembrane region" description="Helical" evidence="6">
    <location>
        <begin position="335"/>
        <end position="353"/>
    </location>
</feature>
<protein>
    <submittedName>
        <fullName evidence="7">Putative permease YjgP/YjgQ</fullName>
    </submittedName>
</protein>
<accession>T1D240</accession>
<dbReference type="GO" id="GO:0043190">
    <property type="term" value="C:ATP-binding cassette (ABC) transporter complex"/>
    <property type="evidence" value="ECO:0007669"/>
    <property type="project" value="InterPro"/>
</dbReference>
<evidence type="ECO:0000256" key="3">
    <source>
        <dbReference type="ARBA" id="ARBA00022692"/>
    </source>
</evidence>
<evidence type="ECO:0000313" key="7">
    <source>
        <dbReference type="EMBL" id="EQD76505.1"/>
    </source>
</evidence>
<feature type="transmembrane region" description="Helical" evidence="6">
    <location>
        <begin position="12"/>
        <end position="33"/>
    </location>
</feature>
<evidence type="ECO:0000256" key="1">
    <source>
        <dbReference type="ARBA" id="ARBA00004651"/>
    </source>
</evidence>
<name>T1D240_9ZZZZ</name>
<dbReference type="InterPro" id="IPR030923">
    <property type="entry name" value="LptG"/>
</dbReference>
<comment type="caution">
    <text evidence="7">The sequence shown here is derived from an EMBL/GenBank/DDBJ whole genome shotgun (WGS) entry which is preliminary data.</text>
</comment>
<dbReference type="Pfam" id="PF03739">
    <property type="entry name" value="LptF_LptG"/>
    <property type="match status" value="1"/>
</dbReference>
<dbReference type="PANTHER" id="PTHR33529">
    <property type="entry name" value="SLR0882 PROTEIN-RELATED"/>
    <property type="match status" value="1"/>
</dbReference>
<proteinExistence type="predicted"/>
<keyword evidence="3 6" id="KW-0812">Transmembrane</keyword>
<dbReference type="EMBL" id="AUZY01001042">
    <property type="protein sequence ID" value="EQD76505.1"/>
    <property type="molecule type" value="Genomic_DNA"/>
</dbReference>
<dbReference type="NCBIfam" id="TIGR04408">
    <property type="entry name" value="LptG_lptG"/>
    <property type="match status" value="1"/>
</dbReference>
<keyword evidence="5 6" id="KW-0472">Membrane</keyword>
<gene>
    <name evidence="7" type="ORF">B1B_01630</name>
</gene>
<sequence>MKTLDRYLAKTVIMGTLAAIAVLMVLSGFMTFVSQLHNVGTGHYTIATAVIYTASTLPEWASDIFPAATLIGTLMALGTLAQSNELMVLRATGVSIARLARSLLFGGIVLLIIFAILAEYIAPPTKRYAESERALALYHEAALLGPFGLWARDGNLVVNVARLGRHRSFDGIHVFRLQKSPNQGLSAVGYAIRADFKKRHWILQDLNETRFGKQKLDLRHISQARWPRLLSPDLFKVLIVDPGNLSSFGLWQYIRYLHRNHLSAEQYEVAFWKKIADFCSIPMMIIFSLPFLFGSIRNYRFGYRLFIGVGTGLLYYFLGNVVANMGDAFHLEPVLIAFAPLTAFILVTSMLIYRTH</sequence>
<keyword evidence="4 6" id="KW-1133">Transmembrane helix</keyword>
<dbReference type="PANTHER" id="PTHR33529:SF2">
    <property type="entry name" value="LIPOPOLYSACCHARIDE EXPORT SYSTEM PERMEASE PROTEIN LPTG"/>
    <property type="match status" value="1"/>
</dbReference>
<feature type="transmembrane region" description="Helical" evidence="6">
    <location>
        <begin position="64"/>
        <end position="81"/>
    </location>
</feature>
<evidence type="ECO:0000256" key="2">
    <source>
        <dbReference type="ARBA" id="ARBA00022475"/>
    </source>
</evidence>
<comment type="subcellular location">
    <subcellularLocation>
        <location evidence="1">Cell membrane</location>
        <topology evidence="1">Multi-pass membrane protein</topology>
    </subcellularLocation>
</comment>
<organism evidence="7">
    <name type="scientific">mine drainage metagenome</name>
    <dbReference type="NCBI Taxonomy" id="410659"/>
    <lineage>
        <taxon>unclassified sequences</taxon>
        <taxon>metagenomes</taxon>
        <taxon>ecological metagenomes</taxon>
    </lineage>
</organism>
<reference evidence="7" key="1">
    <citation type="submission" date="2013-08" db="EMBL/GenBank/DDBJ databases">
        <authorList>
            <person name="Mendez C."/>
            <person name="Richter M."/>
            <person name="Ferrer M."/>
            <person name="Sanchez J."/>
        </authorList>
    </citation>
    <scope>NUCLEOTIDE SEQUENCE</scope>
</reference>
<evidence type="ECO:0000256" key="5">
    <source>
        <dbReference type="ARBA" id="ARBA00023136"/>
    </source>
</evidence>
<evidence type="ECO:0000256" key="4">
    <source>
        <dbReference type="ARBA" id="ARBA00022989"/>
    </source>
</evidence>